<dbReference type="Gene3D" id="3.30.750.24">
    <property type="entry name" value="STAS domain"/>
    <property type="match status" value="1"/>
</dbReference>
<evidence type="ECO:0000313" key="3">
    <source>
        <dbReference type="EMBL" id="TCN24186.1"/>
    </source>
</evidence>
<dbReference type="AlphaFoldDB" id="A0A4R2BBU2"/>
<evidence type="ECO:0000259" key="2">
    <source>
        <dbReference type="PROSITE" id="PS50801"/>
    </source>
</evidence>
<name>A0A4R2BBU2_9BACI</name>
<evidence type="ECO:0000259" key="1">
    <source>
        <dbReference type="PROSITE" id="PS50112"/>
    </source>
</evidence>
<dbReference type="SUPFAM" id="SSF52091">
    <property type="entry name" value="SpoIIaa-like"/>
    <property type="match status" value="1"/>
</dbReference>
<accession>A0A4R2BBU2</accession>
<keyword evidence="4" id="KW-1185">Reference proteome</keyword>
<dbReference type="Pfam" id="PF00989">
    <property type="entry name" value="PAS"/>
    <property type="match status" value="1"/>
</dbReference>
<dbReference type="EMBL" id="SLVV01000008">
    <property type="protein sequence ID" value="TCN24186.1"/>
    <property type="molecule type" value="Genomic_DNA"/>
</dbReference>
<dbReference type="Gene3D" id="3.30.450.20">
    <property type="entry name" value="PAS domain"/>
    <property type="match status" value="1"/>
</dbReference>
<evidence type="ECO:0000313" key="4">
    <source>
        <dbReference type="Proteomes" id="UP000295689"/>
    </source>
</evidence>
<dbReference type="SMART" id="SM00091">
    <property type="entry name" value="PAS"/>
    <property type="match status" value="1"/>
</dbReference>
<dbReference type="CDD" id="cd07041">
    <property type="entry name" value="STAS_RsbR_RsbS_like"/>
    <property type="match status" value="1"/>
</dbReference>
<organism evidence="3 4">
    <name type="scientific">Mesobacillus foraminis</name>
    <dbReference type="NCBI Taxonomy" id="279826"/>
    <lineage>
        <taxon>Bacteria</taxon>
        <taxon>Bacillati</taxon>
        <taxon>Bacillota</taxon>
        <taxon>Bacilli</taxon>
        <taxon>Bacillales</taxon>
        <taxon>Bacillaceae</taxon>
        <taxon>Mesobacillus</taxon>
    </lineage>
</organism>
<reference evidence="3 4" key="1">
    <citation type="journal article" date="2015" name="Stand. Genomic Sci.">
        <title>Genomic Encyclopedia of Bacterial and Archaeal Type Strains, Phase III: the genomes of soil and plant-associated and newly described type strains.</title>
        <authorList>
            <person name="Whitman W.B."/>
            <person name="Woyke T."/>
            <person name="Klenk H.P."/>
            <person name="Zhou Y."/>
            <person name="Lilburn T.G."/>
            <person name="Beck B.J."/>
            <person name="De Vos P."/>
            <person name="Vandamme P."/>
            <person name="Eisen J.A."/>
            <person name="Garrity G."/>
            <person name="Hugenholtz P."/>
            <person name="Kyrpides N.C."/>
        </authorList>
    </citation>
    <scope>NUCLEOTIDE SEQUENCE [LARGE SCALE GENOMIC DNA]</scope>
    <source>
        <strain evidence="3 4">CV53</strain>
    </source>
</reference>
<dbReference type="InterPro" id="IPR002645">
    <property type="entry name" value="STAS_dom"/>
</dbReference>
<dbReference type="PROSITE" id="PS50801">
    <property type="entry name" value="STAS"/>
    <property type="match status" value="1"/>
</dbReference>
<proteinExistence type="predicted"/>
<protein>
    <submittedName>
        <fullName evidence="3">PAS domain S-box-containing protein</fullName>
    </submittedName>
</protein>
<dbReference type="SUPFAM" id="SSF55785">
    <property type="entry name" value="PYP-like sensor domain (PAS domain)"/>
    <property type="match status" value="1"/>
</dbReference>
<dbReference type="InterPro" id="IPR036513">
    <property type="entry name" value="STAS_dom_sf"/>
</dbReference>
<dbReference type="GO" id="GO:0006355">
    <property type="term" value="P:regulation of DNA-templated transcription"/>
    <property type="evidence" value="ECO:0007669"/>
    <property type="project" value="InterPro"/>
</dbReference>
<dbReference type="NCBIfam" id="TIGR00229">
    <property type="entry name" value="sensory_box"/>
    <property type="match status" value="1"/>
</dbReference>
<dbReference type="InterPro" id="IPR051932">
    <property type="entry name" value="Bact_StressResp_Reg"/>
</dbReference>
<dbReference type="InterPro" id="IPR035965">
    <property type="entry name" value="PAS-like_dom_sf"/>
</dbReference>
<sequence>MREMYSSIVENIKSAIMVIDPQNMVVSVNQQCEKLLKVNREDILYKDIFQAFPDAPEEVRHIENAMKYEQEYVVDVMPYKWGPYNAYFTLQTKLLYEDGLVVGAMAEFSDITKYIEREAALKKSVEEMAANLVPISCSIAVLPLTQPIVSELEPGYFIEKVLTSVHSLQITKVILDVTAIYEADANFYDSITLLARGMKLIGKEMILTGFRPQVAKQMAAMGVNLRGIEIYPTLKRAMEVY</sequence>
<feature type="domain" description="PAS" evidence="1">
    <location>
        <begin position="1"/>
        <end position="49"/>
    </location>
</feature>
<dbReference type="PANTHER" id="PTHR33745">
    <property type="entry name" value="RSBT ANTAGONIST PROTEIN RSBS-RELATED"/>
    <property type="match status" value="1"/>
</dbReference>
<dbReference type="Proteomes" id="UP000295689">
    <property type="component" value="Unassembled WGS sequence"/>
</dbReference>
<feature type="domain" description="STAS" evidence="2">
    <location>
        <begin position="157"/>
        <end position="241"/>
    </location>
</feature>
<gene>
    <name evidence="3" type="ORF">EV146_108302</name>
</gene>
<comment type="caution">
    <text evidence="3">The sequence shown here is derived from an EMBL/GenBank/DDBJ whole genome shotgun (WGS) entry which is preliminary data.</text>
</comment>
<dbReference type="PROSITE" id="PS50112">
    <property type="entry name" value="PAS"/>
    <property type="match status" value="1"/>
</dbReference>
<dbReference type="InterPro" id="IPR000014">
    <property type="entry name" value="PAS"/>
</dbReference>
<dbReference type="InterPro" id="IPR013767">
    <property type="entry name" value="PAS_fold"/>
</dbReference>